<dbReference type="AlphaFoldDB" id="A0A4V4HI67"/>
<feature type="compositionally biased region" description="Low complexity" evidence="1">
    <location>
        <begin position="32"/>
        <end position="51"/>
    </location>
</feature>
<accession>A0A4V4HI67</accession>
<dbReference type="Proteomes" id="UP000297245">
    <property type="component" value="Unassembled WGS sequence"/>
</dbReference>
<evidence type="ECO:0000313" key="3">
    <source>
        <dbReference type="Proteomes" id="UP000297245"/>
    </source>
</evidence>
<protein>
    <submittedName>
        <fullName evidence="2">Uncharacterized protein</fullName>
    </submittedName>
</protein>
<sequence>MAFTKVKGPRSTRPSQSTNATSGHRFSGMELSRTVSSDSTQSTSSSSSTDSDASKMLYTSLVDDSGFYCDCEGYCTLKRRAHIRRRRRDREMRPLPSLPPSHLRPLPHPVVKADRRKMRNLPKPPQIVCELNFPPASPTTSCKSPIEGWHAPIRHSELINAQIDWDLLMAEILSNDSCSIIIDL</sequence>
<organism evidence="2 3">
    <name type="scientific">Dendrothele bispora (strain CBS 962.96)</name>
    <dbReference type="NCBI Taxonomy" id="1314807"/>
    <lineage>
        <taxon>Eukaryota</taxon>
        <taxon>Fungi</taxon>
        <taxon>Dikarya</taxon>
        <taxon>Basidiomycota</taxon>
        <taxon>Agaricomycotina</taxon>
        <taxon>Agaricomycetes</taxon>
        <taxon>Agaricomycetidae</taxon>
        <taxon>Agaricales</taxon>
        <taxon>Agaricales incertae sedis</taxon>
        <taxon>Dendrothele</taxon>
    </lineage>
</organism>
<dbReference type="OrthoDB" id="10580382at2759"/>
<proteinExistence type="predicted"/>
<feature type="compositionally biased region" description="Polar residues" evidence="1">
    <location>
        <begin position="12"/>
        <end position="24"/>
    </location>
</feature>
<evidence type="ECO:0000313" key="2">
    <source>
        <dbReference type="EMBL" id="THV05436.1"/>
    </source>
</evidence>
<dbReference type="EMBL" id="ML179049">
    <property type="protein sequence ID" value="THV05436.1"/>
    <property type="molecule type" value="Genomic_DNA"/>
</dbReference>
<keyword evidence="3" id="KW-1185">Reference proteome</keyword>
<evidence type="ECO:0000256" key="1">
    <source>
        <dbReference type="SAM" id="MobiDB-lite"/>
    </source>
</evidence>
<gene>
    <name evidence="2" type="ORF">K435DRAFT_849993</name>
</gene>
<reference evidence="2 3" key="1">
    <citation type="journal article" date="2019" name="Nat. Ecol. Evol.">
        <title>Megaphylogeny resolves global patterns of mushroom evolution.</title>
        <authorList>
            <person name="Varga T."/>
            <person name="Krizsan K."/>
            <person name="Foldi C."/>
            <person name="Dima B."/>
            <person name="Sanchez-Garcia M."/>
            <person name="Sanchez-Ramirez S."/>
            <person name="Szollosi G.J."/>
            <person name="Szarkandi J.G."/>
            <person name="Papp V."/>
            <person name="Albert L."/>
            <person name="Andreopoulos W."/>
            <person name="Angelini C."/>
            <person name="Antonin V."/>
            <person name="Barry K.W."/>
            <person name="Bougher N.L."/>
            <person name="Buchanan P."/>
            <person name="Buyck B."/>
            <person name="Bense V."/>
            <person name="Catcheside P."/>
            <person name="Chovatia M."/>
            <person name="Cooper J."/>
            <person name="Damon W."/>
            <person name="Desjardin D."/>
            <person name="Finy P."/>
            <person name="Geml J."/>
            <person name="Haridas S."/>
            <person name="Hughes K."/>
            <person name="Justo A."/>
            <person name="Karasinski D."/>
            <person name="Kautmanova I."/>
            <person name="Kiss B."/>
            <person name="Kocsube S."/>
            <person name="Kotiranta H."/>
            <person name="LaButti K.M."/>
            <person name="Lechner B.E."/>
            <person name="Liimatainen K."/>
            <person name="Lipzen A."/>
            <person name="Lukacs Z."/>
            <person name="Mihaltcheva S."/>
            <person name="Morgado L.N."/>
            <person name="Niskanen T."/>
            <person name="Noordeloos M.E."/>
            <person name="Ohm R.A."/>
            <person name="Ortiz-Santana B."/>
            <person name="Ovrebo C."/>
            <person name="Racz N."/>
            <person name="Riley R."/>
            <person name="Savchenko A."/>
            <person name="Shiryaev A."/>
            <person name="Soop K."/>
            <person name="Spirin V."/>
            <person name="Szebenyi C."/>
            <person name="Tomsovsky M."/>
            <person name="Tulloss R.E."/>
            <person name="Uehling J."/>
            <person name="Grigoriev I.V."/>
            <person name="Vagvolgyi C."/>
            <person name="Papp T."/>
            <person name="Martin F.M."/>
            <person name="Miettinen O."/>
            <person name="Hibbett D.S."/>
            <person name="Nagy L.G."/>
        </authorList>
    </citation>
    <scope>NUCLEOTIDE SEQUENCE [LARGE SCALE GENOMIC DNA]</scope>
    <source>
        <strain evidence="2 3">CBS 962.96</strain>
    </source>
</reference>
<name>A0A4V4HI67_DENBC</name>
<feature type="region of interest" description="Disordered" evidence="1">
    <location>
        <begin position="1"/>
        <end position="53"/>
    </location>
</feature>